<keyword evidence="1" id="KW-0472">Membrane</keyword>
<evidence type="ECO:0000313" key="2">
    <source>
        <dbReference type="EMBL" id="KAL3506734.1"/>
    </source>
</evidence>
<keyword evidence="1" id="KW-1133">Transmembrane helix</keyword>
<dbReference type="EMBL" id="JBJUIK010000013">
    <property type="protein sequence ID" value="KAL3506734.1"/>
    <property type="molecule type" value="Genomic_DNA"/>
</dbReference>
<protein>
    <submittedName>
        <fullName evidence="2">Uncharacterized protein</fullName>
    </submittedName>
</protein>
<organism evidence="2 3">
    <name type="scientific">Cinchona calisaya</name>
    <dbReference type="NCBI Taxonomy" id="153742"/>
    <lineage>
        <taxon>Eukaryota</taxon>
        <taxon>Viridiplantae</taxon>
        <taxon>Streptophyta</taxon>
        <taxon>Embryophyta</taxon>
        <taxon>Tracheophyta</taxon>
        <taxon>Spermatophyta</taxon>
        <taxon>Magnoliopsida</taxon>
        <taxon>eudicotyledons</taxon>
        <taxon>Gunneridae</taxon>
        <taxon>Pentapetalae</taxon>
        <taxon>asterids</taxon>
        <taxon>lamiids</taxon>
        <taxon>Gentianales</taxon>
        <taxon>Rubiaceae</taxon>
        <taxon>Cinchonoideae</taxon>
        <taxon>Cinchoneae</taxon>
        <taxon>Cinchona</taxon>
    </lineage>
</organism>
<name>A0ABD2YJV2_9GENT</name>
<dbReference type="Proteomes" id="UP001630127">
    <property type="component" value="Unassembled WGS sequence"/>
</dbReference>
<evidence type="ECO:0000256" key="1">
    <source>
        <dbReference type="SAM" id="Phobius"/>
    </source>
</evidence>
<proteinExistence type="predicted"/>
<dbReference type="AlphaFoldDB" id="A0ABD2YJV2"/>
<keyword evidence="1" id="KW-0812">Transmembrane</keyword>
<accession>A0ABD2YJV2</accession>
<reference evidence="2 3" key="1">
    <citation type="submission" date="2024-11" db="EMBL/GenBank/DDBJ databases">
        <title>A near-complete genome assembly of Cinchona calisaya.</title>
        <authorList>
            <person name="Lian D.C."/>
            <person name="Zhao X.W."/>
            <person name="Wei L."/>
        </authorList>
    </citation>
    <scope>NUCLEOTIDE SEQUENCE [LARGE SCALE GENOMIC DNA]</scope>
    <source>
        <tissue evidence="2">Nenye</tissue>
    </source>
</reference>
<evidence type="ECO:0000313" key="3">
    <source>
        <dbReference type="Proteomes" id="UP001630127"/>
    </source>
</evidence>
<keyword evidence="3" id="KW-1185">Reference proteome</keyword>
<gene>
    <name evidence="2" type="ORF">ACH5RR_032116</name>
</gene>
<feature type="transmembrane region" description="Helical" evidence="1">
    <location>
        <begin position="86"/>
        <end position="103"/>
    </location>
</feature>
<comment type="caution">
    <text evidence="2">The sequence shown here is derived from an EMBL/GenBank/DDBJ whole genome shotgun (WGS) entry which is preliminary data.</text>
</comment>
<sequence length="104" mass="11735">MTFGTSCDSPKILHFLWHLSHNLLPIASILHGFPFNHRPMCLTMIENLLHAVITMPSCIPYGTPFCQSPPHPSPSLYFPFYLGSKQISYAIPLLPFAISLYFIS</sequence>